<dbReference type="InterPro" id="IPR021604">
    <property type="entry name" value="CopK"/>
</dbReference>
<reference evidence="2 3" key="1">
    <citation type="submission" date="2020-03" db="EMBL/GenBank/DDBJ databases">
        <title>Hydrogenophaga sp. nov. isolated from cyanobacterial mat.</title>
        <authorList>
            <person name="Thorat V."/>
            <person name="Kirdat K."/>
            <person name="Tiwarekar B."/>
            <person name="Costa E.D."/>
            <person name="Yadav A."/>
        </authorList>
    </citation>
    <scope>NUCLEOTIDE SEQUENCE [LARGE SCALE GENOMIC DNA]</scope>
    <source>
        <strain evidence="2 3">BA0156</strain>
    </source>
</reference>
<evidence type="ECO:0000313" key="3">
    <source>
        <dbReference type="Proteomes" id="UP000503162"/>
    </source>
</evidence>
<dbReference type="Proteomes" id="UP000503162">
    <property type="component" value="Chromosome"/>
</dbReference>
<dbReference type="GO" id="GO:0046872">
    <property type="term" value="F:metal ion binding"/>
    <property type="evidence" value="ECO:0007669"/>
    <property type="project" value="InterPro"/>
</dbReference>
<dbReference type="Gene3D" id="2.40.10.300">
    <property type="entry name" value="Copper resistance protein K"/>
    <property type="match status" value="1"/>
</dbReference>
<accession>A0A6G8IIU2</accession>
<evidence type="ECO:0000256" key="1">
    <source>
        <dbReference type="SAM" id="SignalP"/>
    </source>
</evidence>
<dbReference type="EMBL" id="CP049989">
    <property type="protein sequence ID" value="QIM53124.1"/>
    <property type="molecule type" value="Genomic_DNA"/>
</dbReference>
<dbReference type="Pfam" id="PF11525">
    <property type="entry name" value="CopK"/>
    <property type="match status" value="1"/>
</dbReference>
<protein>
    <submittedName>
        <fullName evidence="2">CopK family periplasmic copper-binding protein</fullName>
    </submittedName>
</protein>
<keyword evidence="1" id="KW-0732">Signal</keyword>
<keyword evidence="3" id="KW-1185">Reference proteome</keyword>
<organism evidence="2 3">
    <name type="scientific">Hydrogenophaga crocea</name>
    <dbReference type="NCBI Taxonomy" id="2716225"/>
    <lineage>
        <taxon>Bacteria</taxon>
        <taxon>Pseudomonadati</taxon>
        <taxon>Pseudomonadota</taxon>
        <taxon>Betaproteobacteria</taxon>
        <taxon>Burkholderiales</taxon>
        <taxon>Comamonadaceae</taxon>
        <taxon>Hydrogenophaga</taxon>
    </lineage>
</organism>
<feature type="signal peptide" evidence="1">
    <location>
        <begin position="1"/>
        <end position="19"/>
    </location>
</feature>
<dbReference type="RefSeq" id="WP_166227895.1">
    <property type="nucleotide sequence ID" value="NZ_CP049989.1"/>
</dbReference>
<sequence>MKIKLSIAALCMTASSAFAGHAAQEAAKSIVPLKDGGALYVFNDGKMAKEDRYGRAQSLKMNQVLETSDGKSITVTSNEVALLNSLLMEGHSGN</sequence>
<name>A0A6G8IIU2_9BURK</name>
<proteinExistence type="predicted"/>
<gene>
    <name evidence="2" type="ORF">G9Q37_13695</name>
</gene>
<evidence type="ECO:0000313" key="2">
    <source>
        <dbReference type="EMBL" id="QIM53124.1"/>
    </source>
</evidence>
<dbReference type="InterPro" id="IPR038644">
    <property type="entry name" value="CopK_sf"/>
</dbReference>
<feature type="chain" id="PRO_5026242634" evidence="1">
    <location>
        <begin position="20"/>
        <end position="94"/>
    </location>
</feature>
<dbReference type="AlphaFoldDB" id="A0A6G8IIU2"/>
<dbReference type="KEGG" id="hcz:G9Q37_13695"/>